<gene>
    <name evidence="13" type="primary">B3galt5-003</name>
</gene>
<name>A0A6F9D7V6_9ASCI</name>
<keyword evidence="11" id="KW-0325">Glycoprotein</keyword>
<proteinExistence type="evidence at transcript level"/>
<evidence type="ECO:0000256" key="8">
    <source>
        <dbReference type="ARBA" id="ARBA00022989"/>
    </source>
</evidence>
<evidence type="ECO:0000256" key="6">
    <source>
        <dbReference type="ARBA" id="ARBA00022692"/>
    </source>
</evidence>
<keyword evidence="4 12" id="KW-0328">Glycosyltransferase</keyword>
<organism evidence="13">
    <name type="scientific">Phallusia mammillata</name>
    <dbReference type="NCBI Taxonomy" id="59560"/>
    <lineage>
        <taxon>Eukaryota</taxon>
        <taxon>Metazoa</taxon>
        <taxon>Chordata</taxon>
        <taxon>Tunicata</taxon>
        <taxon>Ascidiacea</taxon>
        <taxon>Phlebobranchia</taxon>
        <taxon>Ascidiidae</taxon>
        <taxon>Phallusia</taxon>
    </lineage>
</organism>
<dbReference type="GO" id="GO:0016758">
    <property type="term" value="F:hexosyltransferase activity"/>
    <property type="evidence" value="ECO:0007669"/>
    <property type="project" value="InterPro"/>
</dbReference>
<keyword evidence="6" id="KW-0812">Transmembrane</keyword>
<comment type="pathway">
    <text evidence="2">Protein modification; protein glycosylation.</text>
</comment>
<dbReference type="EC" id="2.4.1.-" evidence="12"/>
<evidence type="ECO:0000256" key="7">
    <source>
        <dbReference type="ARBA" id="ARBA00022968"/>
    </source>
</evidence>
<accession>A0A6F9D7V6</accession>
<evidence type="ECO:0000256" key="9">
    <source>
        <dbReference type="ARBA" id="ARBA00023034"/>
    </source>
</evidence>
<dbReference type="Pfam" id="PF01762">
    <property type="entry name" value="Galactosyl_T"/>
    <property type="match status" value="1"/>
</dbReference>
<evidence type="ECO:0000256" key="1">
    <source>
        <dbReference type="ARBA" id="ARBA00004323"/>
    </source>
</evidence>
<dbReference type="FunFam" id="3.90.550.50:FF:000001">
    <property type="entry name" value="Hexosyltransferase"/>
    <property type="match status" value="1"/>
</dbReference>
<keyword evidence="5 13" id="KW-0808">Transferase</keyword>
<dbReference type="EMBL" id="LR783228">
    <property type="protein sequence ID" value="CAB3224825.1"/>
    <property type="molecule type" value="mRNA"/>
</dbReference>
<dbReference type="AlphaFoldDB" id="A0A6F9D7V6"/>
<reference evidence="13" key="1">
    <citation type="submission" date="2020-04" db="EMBL/GenBank/DDBJ databases">
        <authorList>
            <person name="Neveu A P."/>
        </authorList>
    </citation>
    <scope>NUCLEOTIDE SEQUENCE</scope>
    <source>
        <tissue evidence="13">Whole embryo</tissue>
    </source>
</reference>
<protein>
    <recommendedName>
        <fullName evidence="12">Hexosyltransferase</fullName>
        <ecNumber evidence="12">2.4.1.-</ecNumber>
    </recommendedName>
</protein>
<evidence type="ECO:0000313" key="13">
    <source>
        <dbReference type="EMBL" id="CAB3224825.1"/>
    </source>
</evidence>
<evidence type="ECO:0000256" key="10">
    <source>
        <dbReference type="ARBA" id="ARBA00023136"/>
    </source>
</evidence>
<evidence type="ECO:0000256" key="12">
    <source>
        <dbReference type="RuleBase" id="RU363063"/>
    </source>
</evidence>
<dbReference type="GO" id="GO:0000139">
    <property type="term" value="C:Golgi membrane"/>
    <property type="evidence" value="ECO:0007669"/>
    <property type="project" value="UniProtKB-SubCell"/>
</dbReference>
<dbReference type="Gene3D" id="3.90.550.50">
    <property type="match status" value="1"/>
</dbReference>
<keyword evidence="9 12" id="KW-0333">Golgi apparatus</keyword>
<keyword evidence="8" id="KW-1133">Transmembrane helix</keyword>
<dbReference type="InterPro" id="IPR002659">
    <property type="entry name" value="Glyco_trans_31"/>
</dbReference>
<evidence type="ECO:0000256" key="11">
    <source>
        <dbReference type="ARBA" id="ARBA00023180"/>
    </source>
</evidence>
<evidence type="ECO:0000256" key="4">
    <source>
        <dbReference type="ARBA" id="ARBA00022676"/>
    </source>
</evidence>
<evidence type="ECO:0000256" key="5">
    <source>
        <dbReference type="ARBA" id="ARBA00022679"/>
    </source>
</evidence>
<keyword evidence="10" id="KW-0472">Membrane</keyword>
<comment type="similarity">
    <text evidence="3 12">Belongs to the glycosyltransferase 31 family.</text>
</comment>
<sequence length="374" mass="43151">MLKVRHKFKIRHDGDKRSKLSSFSRRSHTFFIIIVVLGSLLTYMMSRALREEQNRSVELYMRIRDGVVVLDNTLEKETAQESLHEENVVRTQMDSVTSPSAKANPNNNTFGFCKQNSSPYLLAIVFSKDEASSLRGVIRDTWCKRKDFSNGRKMACVFAIGENLETKRYEQLVKEEGLHHNDIIKVPATDDVRNSTLKLMNVFHQVTSQCKSVRYILRTEDDVIINMEKLMDEILPTKPETKYAGGRCMEKMKPHRNEHSNFYVSVEEFSQEFYPPICYGMGYLLSGDLMHAIFSTGLRHQLLPLDDVFIGVTLDRLHVKPKNLDNFLHVKSIRGATSSSNDAVCKNVIVHVHINTVENVRKWWQMMRDVCSKV</sequence>
<evidence type="ECO:0000256" key="3">
    <source>
        <dbReference type="ARBA" id="ARBA00008661"/>
    </source>
</evidence>
<keyword evidence="7" id="KW-0735">Signal-anchor</keyword>
<comment type="subcellular location">
    <subcellularLocation>
        <location evidence="1 12">Golgi apparatus membrane</location>
        <topology evidence="1 12">Single-pass type II membrane protein</topology>
    </subcellularLocation>
</comment>
<dbReference type="GO" id="GO:0006493">
    <property type="term" value="P:protein O-linked glycosylation"/>
    <property type="evidence" value="ECO:0007669"/>
    <property type="project" value="TreeGrafter"/>
</dbReference>
<dbReference type="PANTHER" id="PTHR11214:SF346">
    <property type="entry name" value="HEXOSYLTRANSFERASE"/>
    <property type="match status" value="1"/>
</dbReference>
<dbReference type="PANTHER" id="PTHR11214">
    <property type="entry name" value="BETA-1,3-N-ACETYLGLUCOSAMINYLTRANSFERASE"/>
    <property type="match status" value="1"/>
</dbReference>
<evidence type="ECO:0000256" key="2">
    <source>
        <dbReference type="ARBA" id="ARBA00004922"/>
    </source>
</evidence>